<evidence type="ECO:0000256" key="1">
    <source>
        <dbReference type="SAM" id="SignalP"/>
    </source>
</evidence>
<feature type="signal peptide" evidence="1">
    <location>
        <begin position="1"/>
        <end position="22"/>
    </location>
</feature>
<evidence type="ECO:0008006" key="6">
    <source>
        <dbReference type="Google" id="ProtNLM"/>
    </source>
</evidence>
<evidence type="ECO:0000313" key="3">
    <source>
        <dbReference type="EMBL" id="WOX30138.1"/>
    </source>
</evidence>
<organism evidence="2 4">
    <name type="scientific">Pseudoalteromonas maricaloris</name>
    <dbReference type="NCBI Taxonomy" id="184924"/>
    <lineage>
        <taxon>Bacteria</taxon>
        <taxon>Pseudomonadati</taxon>
        <taxon>Pseudomonadota</taxon>
        <taxon>Gammaproteobacteria</taxon>
        <taxon>Alteromonadales</taxon>
        <taxon>Pseudoalteromonadaceae</taxon>
        <taxon>Pseudoalteromonas</taxon>
    </lineage>
</organism>
<keyword evidence="5" id="KW-1185">Reference proteome</keyword>
<dbReference type="RefSeq" id="WP_039495546.1">
    <property type="nucleotide sequence ID" value="NZ_CBCSDF010000001.1"/>
</dbReference>
<dbReference type="EMBL" id="WEIA01000004">
    <property type="protein sequence ID" value="NLR21500.1"/>
    <property type="molecule type" value="Genomic_DNA"/>
</dbReference>
<evidence type="ECO:0000313" key="5">
    <source>
        <dbReference type="Proteomes" id="UP001304419"/>
    </source>
</evidence>
<sequence length="157" mass="16865">MKKMSLTALFISSLALSGQAIADDFMITKEKQPSRMLVLSSAGGLSTTEFSVLNIDLSDIPYGSKTGTITGVSYTSAGYADPSNETVELCFSRAYSTAPFKCIEINPNDSGNTATFNGEAFKAGISASIVHRVEATGNFHYAEPSRKESITFHYSTY</sequence>
<name>A0A8I2KKW7_9GAMM</name>
<protein>
    <recommendedName>
        <fullName evidence="6">DUF4402 domain-containing protein</fullName>
    </recommendedName>
</protein>
<feature type="chain" id="PRO_5044460645" description="DUF4402 domain-containing protein" evidence="1">
    <location>
        <begin position="23"/>
        <end position="157"/>
    </location>
</feature>
<gene>
    <name evidence="2" type="ORF">F9Y85_09240</name>
    <name evidence="3" type="ORF">R5H13_07730</name>
</gene>
<dbReference type="Proteomes" id="UP001304419">
    <property type="component" value="Chromosome 1"/>
</dbReference>
<evidence type="ECO:0000313" key="2">
    <source>
        <dbReference type="EMBL" id="NLR21500.1"/>
    </source>
</evidence>
<dbReference type="EMBL" id="CP137578">
    <property type="protein sequence ID" value="WOX30138.1"/>
    <property type="molecule type" value="Genomic_DNA"/>
</dbReference>
<proteinExistence type="predicted"/>
<dbReference type="Proteomes" id="UP000646877">
    <property type="component" value="Unassembled WGS sequence"/>
</dbReference>
<reference evidence="3 5" key="2">
    <citation type="submission" date="2023-10" db="EMBL/GenBank/DDBJ databases">
        <title>To unveil natural product biosynthetic capacity in Pseudoalteromonas.</title>
        <authorList>
            <person name="Wang J."/>
        </authorList>
    </citation>
    <scope>NUCLEOTIDE SEQUENCE [LARGE SCALE GENOMIC DNA]</scope>
    <source>
        <strain evidence="3 5">DSM 15914</strain>
    </source>
</reference>
<reference evidence="2" key="1">
    <citation type="submission" date="2019-10" db="EMBL/GenBank/DDBJ databases">
        <authorList>
            <person name="Paulsen S."/>
        </authorList>
    </citation>
    <scope>NUCLEOTIDE SEQUENCE</scope>
    <source>
        <strain evidence="2">LMG 19692</strain>
    </source>
</reference>
<evidence type="ECO:0000313" key="4">
    <source>
        <dbReference type="Proteomes" id="UP000646877"/>
    </source>
</evidence>
<accession>A0A8I2KKW7</accession>
<dbReference type="AlphaFoldDB" id="A0A8I2KKW7"/>
<keyword evidence="1" id="KW-0732">Signal</keyword>